<comment type="similarity">
    <text evidence="2">Belongs to the UTP14 family.</text>
</comment>
<sequence>MSANQVVENNLLASNQQNELEDLPKDYPLSTIEDEGDKDGERKHQKLLESINSLNGKDRQKLAEREEIERIHREVAFNKSSQILSKWDPVVLKNWQAERLVFPLSKPQSAFASIEHVVSGWKAGTTLKQEILNLLHKNKQPVTDPLLTPMEKASLKAMSLEEVKMRRAELQRTRALQSYYEARAQRKKRIKSKKYHRILKKGKAKQALKDFEKLQKVNPGAALEELEKLDKARMMERMSLKHQNSGKWAKSKAIMAKYDLEAHQAIQEQLARNKVLTHKVQAASESEEEEEGQEEE</sequence>
<proteinExistence type="inferred from homology"/>
<evidence type="ECO:0000256" key="1">
    <source>
        <dbReference type="ARBA" id="ARBA00004604"/>
    </source>
</evidence>
<reference evidence="6" key="1">
    <citation type="submission" date="2019-10" db="EMBL/GenBank/DDBJ databases">
        <title>The sequence and de novo assembly of the wild yak genome.</title>
        <authorList>
            <person name="Liu Y."/>
        </authorList>
    </citation>
    <scope>NUCLEOTIDE SEQUENCE [LARGE SCALE GENOMIC DNA]</scope>
    <source>
        <strain evidence="6">WY2019</strain>
    </source>
</reference>
<keyword evidence="7" id="KW-1185">Reference proteome</keyword>
<evidence type="ECO:0000313" key="7">
    <source>
        <dbReference type="Proteomes" id="UP000322234"/>
    </source>
</evidence>
<accession>A0A6B0RMW8</accession>
<dbReference type="GO" id="GO:0032040">
    <property type="term" value="C:small-subunit processome"/>
    <property type="evidence" value="ECO:0007669"/>
    <property type="project" value="InterPro"/>
</dbReference>
<dbReference type="AlphaFoldDB" id="A0A6B0RMW8"/>
<evidence type="ECO:0000256" key="2">
    <source>
        <dbReference type="ARBA" id="ARBA00007774"/>
    </source>
</evidence>
<dbReference type="Proteomes" id="UP000322234">
    <property type="component" value="Unassembled WGS sequence"/>
</dbReference>
<gene>
    <name evidence="6" type="ORF">E5288_WYG003396</name>
</gene>
<dbReference type="InterPro" id="IPR006709">
    <property type="entry name" value="SSU_processome_Utp14"/>
</dbReference>
<keyword evidence="4" id="KW-0539">Nucleus</keyword>
<protein>
    <recommendedName>
        <fullName evidence="8">U3 small nucleolar RNA-associated protein 14-like protein A</fullName>
    </recommendedName>
</protein>
<comment type="subcellular location">
    <subcellularLocation>
        <location evidence="1">Nucleus</location>
        <location evidence="1">Nucleolus</location>
    </subcellularLocation>
</comment>
<dbReference type="GO" id="GO:0006364">
    <property type="term" value="P:rRNA processing"/>
    <property type="evidence" value="ECO:0007669"/>
    <property type="project" value="InterPro"/>
</dbReference>
<dbReference type="PANTHER" id="PTHR14150:SF12">
    <property type="entry name" value="U3 SMALL NUCLEOLAR RNA-ASSOCIATED PROTEIN 14 HOMOLOG A"/>
    <property type="match status" value="1"/>
</dbReference>
<dbReference type="Pfam" id="PF04615">
    <property type="entry name" value="Utp14"/>
    <property type="match status" value="1"/>
</dbReference>
<evidence type="ECO:0000256" key="4">
    <source>
        <dbReference type="ARBA" id="ARBA00023242"/>
    </source>
</evidence>
<name>A0A6B0RMW8_9CETA</name>
<dbReference type="PANTHER" id="PTHR14150">
    <property type="entry name" value="U3 SMALL NUCLEOLAR RNA-ASSOCIATED PROTEIN 14"/>
    <property type="match status" value="1"/>
</dbReference>
<dbReference type="EMBL" id="VBQZ03000048">
    <property type="protein sequence ID" value="MXQ88683.1"/>
    <property type="molecule type" value="Genomic_DNA"/>
</dbReference>
<organism evidence="6 7">
    <name type="scientific">Bos mutus</name>
    <name type="common">wild yak</name>
    <dbReference type="NCBI Taxonomy" id="72004"/>
    <lineage>
        <taxon>Eukaryota</taxon>
        <taxon>Metazoa</taxon>
        <taxon>Chordata</taxon>
        <taxon>Craniata</taxon>
        <taxon>Vertebrata</taxon>
        <taxon>Euteleostomi</taxon>
        <taxon>Mammalia</taxon>
        <taxon>Eutheria</taxon>
        <taxon>Laurasiatheria</taxon>
        <taxon>Artiodactyla</taxon>
        <taxon>Ruminantia</taxon>
        <taxon>Pecora</taxon>
        <taxon>Bovidae</taxon>
        <taxon>Bovinae</taxon>
        <taxon>Bos</taxon>
    </lineage>
</organism>
<comment type="caution">
    <text evidence="6">The sequence shown here is derived from an EMBL/GenBank/DDBJ whole genome shotgun (WGS) entry which is preliminary data.</text>
</comment>
<evidence type="ECO:0008006" key="8">
    <source>
        <dbReference type="Google" id="ProtNLM"/>
    </source>
</evidence>
<feature type="compositionally biased region" description="Acidic residues" evidence="5">
    <location>
        <begin position="285"/>
        <end position="296"/>
    </location>
</feature>
<feature type="region of interest" description="Disordered" evidence="5">
    <location>
        <begin position="277"/>
        <end position="296"/>
    </location>
</feature>
<keyword evidence="3" id="KW-0597">Phosphoprotein</keyword>
<feature type="region of interest" description="Disordered" evidence="5">
    <location>
        <begin position="1"/>
        <end position="43"/>
    </location>
</feature>
<evidence type="ECO:0000256" key="5">
    <source>
        <dbReference type="SAM" id="MobiDB-lite"/>
    </source>
</evidence>
<feature type="compositionally biased region" description="Polar residues" evidence="5">
    <location>
        <begin position="1"/>
        <end position="18"/>
    </location>
</feature>
<evidence type="ECO:0000256" key="3">
    <source>
        <dbReference type="ARBA" id="ARBA00022553"/>
    </source>
</evidence>
<evidence type="ECO:0000313" key="6">
    <source>
        <dbReference type="EMBL" id="MXQ88683.1"/>
    </source>
</evidence>